<feature type="active site" evidence="5">
    <location>
        <position position="27"/>
    </location>
</feature>
<dbReference type="SUPFAM" id="SSF54975">
    <property type="entry name" value="Acylphosphatase/BLUF domain-like"/>
    <property type="match status" value="1"/>
</dbReference>
<evidence type="ECO:0000256" key="7">
    <source>
        <dbReference type="RuleBase" id="RU004168"/>
    </source>
</evidence>
<gene>
    <name evidence="9" type="ORF">FC98_GL000234</name>
</gene>
<feature type="domain" description="Acylphosphatase-like" evidence="8">
    <location>
        <begin position="12"/>
        <end position="99"/>
    </location>
</feature>
<evidence type="ECO:0000256" key="3">
    <source>
        <dbReference type="ARBA" id="ARBA00015991"/>
    </source>
</evidence>
<dbReference type="AlphaFoldDB" id="A0A0R1P3A0"/>
<dbReference type="InterPro" id="IPR020456">
    <property type="entry name" value="Acylphosphatase"/>
</dbReference>
<dbReference type="PROSITE" id="PS00151">
    <property type="entry name" value="ACYLPHOSPHATASE_2"/>
    <property type="match status" value="1"/>
</dbReference>
<keyword evidence="5 6" id="KW-0378">Hydrolase</keyword>
<protein>
    <recommendedName>
        <fullName evidence="3 5">Acylphosphatase</fullName>
        <ecNumber evidence="2 5">3.6.1.7</ecNumber>
    </recommendedName>
</protein>
<dbReference type="PANTHER" id="PTHR47268:SF4">
    <property type="entry name" value="ACYLPHOSPHATASE"/>
    <property type="match status" value="1"/>
</dbReference>
<dbReference type="EMBL" id="AZEB01000001">
    <property type="protein sequence ID" value="KRL23507.1"/>
    <property type="molecule type" value="Genomic_DNA"/>
</dbReference>
<evidence type="ECO:0000313" key="9">
    <source>
        <dbReference type="EMBL" id="KRL23507.1"/>
    </source>
</evidence>
<dbReference type="Pfam" id="PF00708">
    <property type="entry name" value="Acylphosphatase"/>
    <property type="match status" value="1"/>
</dbReference>
<dbReference type="GO" id="GO:0003998">
    <property type="term" value="F:acylphosphatase activity"/>
    <property type="evidence" value="ECO:0007669"/>
    <property type="project" value="UniProtKB-EC"/>
</dbReference>
<comment type="similarity">
    <text evidence="1 7">Belongs to the acylphosphatase family.</text>
</comment>
<evidence type="ECO:0000256" key="2">
    <source>
        <dbReference type="ARBA" id="ARBA00012150"/>
    </source>
</evidence>
<dbReference type="Proteomes" id="UP000051439">
    <property type="component" value="Unassembled WGS sequence"/>
</dbReference>
<name>A0A0R1P3A0_9LACO</name>
<dbReference type="PANTHER" id="PTHR47268">
    <property type="entry name" value="ACYLPHOSPHATASE"/>
    <property type="match status" value="1"/>
</dbReference>
<dbReference type="InterPro" id="IPR036046">
    <property type="entry name" value="Acylphosphatase-like_dom_sf"/>
</dbReference>
<comment type="caution">
    <text evidence="9">The sequence shown here is derived from an EMBL/GenBank/DDBJ whole genome shotgun (WGS) entry which is preliminary data.</text>
</comment>
<proteinExistence type="inferred from homology"/>
<evidence type="ECO:0000313" key="10">
    <source>
        <dbReference type="Proteomes" id="UP000051439"/>
    </source>
</evidence>
<evidence type="ECO:0000256" key="5">
    <source>
        <dbReference type="PROSITE-ProRule" id="PRU00520"/>
    </source>
</evidence>
<dbReference type="Gene3D" id="3.30.70.100">
    <property type="match status" value="1"/>
</dbReference>
<dbReference type="EC" id="3.6.1.7" evidence="2 5"/>
<dbReference type="PROSITE" id="PS00150">
    <property type="entry name" value="ACYLPHOSPHATASE_1"/>
    <property type="match status" value="1"/>
</dbReference>
<evidence type="ECO:0000256" key="4">
    <source>
        <dbReference type="ARBA" id="ARBA00047645"/>
    </source>
</evidence>
<organism evidence="9 10">
    <name type="scientific">Lentilactobacillus kisonensis DSM 19906 = JCM 15041</name>
    <dbReference type="NCBI Taxonomy" id="1423766"/>
    <lineage>
        <taxon>Bacteria</taxon>
        <taxon>Bacillati</taxon>
        <taxon>Bacillota</taxon>
        <taxon>Bacilli</taxon>
        <taxon>Lactobacillales</taxon>
        <taxon>Lactobacillaceae</taxon>
        <taxon>Lentilactobacillus</taxon>
    </lineage>
</organism>
<dbReference type="InterPro" id="IPR017968">
    <property type="entry name" value="Acylphosphatase_CS"/>
</dbReference>
<dbReference type="PRINTS" id="PR00112">
    <property type="entry name" value="ACYLPHPHTASE"/>
</dbReference>
<reference evidence="9 10" key="1">
    <citation type="journal article" date="2015" name="Genome Announc.">
        <title>Expanding the biotechnology potential of lactobacilli through comparative genomics of 213 strains and associated genera.</title>
        <authorList>
            <person name="Sun Z."/>
            <person name="Harris H.M."/>
            <person name="McCann A."/>
            <person name="Guo C."/>
            <person name="Argimon S."/>
            <person name="Zhang W."/>
            <person name="Yang X."/>
            <person name="Jeffery I.B."/>
            <person name="Cooney J.C."/>
            <person name="Kagawa T.F."/>
            <person name="Liu W."/>
            <person name="Song Y."/>
            <person name="Salvetti E."/>
            <person name="Wrobel A."/>
            <person name="Rasinkangas P."/>
            <person name="Parkhill J."/>
            <person name="Rea M.C."/>
            <person name="O'Sullivan O."/>
            <person name="Ritari J."/>
            <person name="Douillard F.P."/>
            <person name="Paul Ross R."/>
            <person name="Yang R."/>
            <person name="Briner A.E."/>
            <person name="Felis G.E."/>
            <person name="de Vos W.M."/>
            <person name="Barrangou R."/>
            <person name="Klaenhammer T.R."/>
            <person name="Caufield P.W."/>
            <person name="Cui Y."/>
            <person name="Zhang H."/>
            <person name="O'Toole P.W."/>
        </authorList>
    </citation>
    <scope>NUCLEOTIDE SEQUENCE [LARGE SCALE GENOMIC DNA]</scope>
    <source>
        <strain evidence="9 10">DSM 19906</strain>
    </source>
</reference>
<evidence type="ECO:0000256" key="6">
    <source>
        <dbReference type="RuleBase" id="RU000553"/>
    </source>
</evidence>
<evidence type="ECO:0000259" key="8">
    <source>
        <dbReference type="PROSITE" id="PS51160"/>
    </source>
</evidence>
<dbReference type="InterPro" id="IPR001792">
    <property type="entry name" value="Acylphosphatase-like_dom"/>
</dbReference>
<comment type="catalytic activity">
    <reaction evidence="4 5 6">
        <text>an acyl phosphate + H2O = a carboxylate + phosphate + H(+)</text>
        <dbReference type="Rhea" id="RHEA:14965"/>
        <dbReference type="ChEBI" id="CHEBI:15377"/>
        <dbReference type="ChEBI" id="CHEBI:15378"/>
        <dbReference type="ChEBI" id="CHEBI:29067"/>
        <dbReference type="ChEBI" id="CHEBI:43474"/>
        <dbReference type="ChEBI" id="CHEBI:59918"/>
        <dbReference type="EC" id="3.6.1.7"/>
    </reaction>
</comment>
<feature type="active site" evidence="5">
    <location>
        <position position="45"/>
    </location>
</feature>
<keyword evidence="10" id="KW-1185">Reference proteome</keyword>
<dbReference type="PATRIC" id="fig|1423766.4.peg.232"/>
<accession>A0A0R1P3A0</accession>
<dbReference type="PROSITE" id="PS51160">
    <property type="entry name" value="ACYLPHOSPHATASE_3"/>
    <property type="match status" value="1"/>
</dbReference>
<evidence type="ECO:0000256" key="1">
    <source>
        <dbReference type="ARBA" id="ARBA00005614"/>
    </source>
</evidence>
<sequence length="99" mass="11164">MVVIKLNSLIKSVKMTVSGRVQGVGFRYATIQLARSLKISGWVRNNRDGSVEIVASGYEENLNKFISQVKKSPTPYGKVNHITVNYITNFDYDGFDVKY</sequence>